<dbReference type="GO" id="GO:0004527">
    <property type="term" value="F:exonuclease activity"/>
    <property type="evidence" value="ECO:0007669"/>
    <property type="project" value="UniProtKB-KW"/>
</dbReference>
<sequence>MAPGADEVDDAALVEHVIDGDGQDDPLRARRVALEEAAQHEAKIKAKMSEVKAELEKMKDSRKGKGSGNPGKEHSKKKRMLEGQLLELENGRLPAANAGLRKKKRVLEGPALARAVAQDAEHHAAPARPPVGTTAKAARVAAPRIMSGALPANAADEDSDDGAEDEDEEIVTENPTYYKIPLGQRLWIDKVKKDVKGTSSGPSNVLAQRRRATFEPPDPDLEPTFLGAMKIHIFAPHLTDGKPKPPCCYGCGWNSTIVSDGWNHDGRRVVGISKDDWVMGPTLKCKTCEGKCKARRSKAPEEKKEDKEFMKVFMKGYRYKFESYSVESVRLYEEKYPGFMAKQDFVITTRRTAMTRTLADIVKPLVNSGMNPNNISNLLAETKDLALTRSLLNATGAISDATAPGQPTLATALNRANLGNFVDEVMKFQTCSPGHKLVRRFVVDASEAVCHSQFSFREKKVGGAIIAIDHTLKTLKGQKVAQEKVSKNRLTVWSNELGAPMIALSTATTSMDDEAFVKAANCYGTLLVDGRAPPKLCFLDNPARDAGGVLRRFDSLKDTSAPEKFSWSGPVVCIDDAAGDARALAALRDVRRVAVDMEWRAQPLSNVSVVQIGVKDAVYLWRVKDSVPAGLAAILRNEGIEKIGVNFQGDITRLTKQYEGVEVKGEIIELSDLANDTLKIQKRRWSLADLVMELLNRTLDKELGGGGRYGRWDEWPLDQDAQQYAANDAAATFMVHAALLDPKLRGWVWVAPRDRAAAQDDGDAEADGDAELDGDAEGRVLADGAAELDGGDDGAADDGADDGAADDGADDGADDAGDLPNDDVDVEQEAPPDSVLAAASKMVVEYEGSNVAGSLELPTFLDKSVRRAIHELAHDLDLISESVGVEGVDRHLVISRRERSSATPAATLEPADGAAAEERLRQRLRRLRGLRIKYDPRHWMANWFLLAVSKNSTLYKYFCTATSDAVYKIREGELNRLNAHLRSRGMAEDQIKKIPRRYVRRMVRRFIPEPDVLERDLTKVYDFFKGLKDAETGQAFFRAGHKKRFDNEMRYVRKGYLSDHPDVELYVPKKKLATGFVVYRCLRTSSPLEGYHLHLRETRKASSLKAGPRWHDVVMNEFDFRWIIRALKQRGALPHRFRHYDVFLEDKLAAQVEGLVERGVMAASPRPGWRRTPYTKPVLYHGIHYNTQVIRGRAAAIAPGMFNAPTPAATTPQAPRAGAARTSPPSNRRSESEWLGDVLGGPPLRLRRTADDIRRLAADPNLLTDPVEMSRAALRDGLLLLDDTARGAPES</sequence>
<feature type="compositionally biased region" description="Low complexity" evidence="10">
    <location>
        <begin position="1206"/>
        <end position="1222"/>
    </location>
</feature>
<dbReference type="PANTHER" id="PTHR13620">
    <property type="entry name" value="3-5 EXONUCLEASE"/>
    <property type="match status" value="1"/>
</dbReference>
<dbReference type="Pfam" id="PF01424">
    <property type="entry name" value="R3H"/>
    <property type="match status" value="1"/>
</dbReference>
<feature type="region of interest" description="Disordered" evidence="10">
    <location>
        <begin position="1206"/>
        <end position="1236"/>
    </location>
</feature>
<dbReference type="PROSITE" id="PS51061">
    <property type="entry name" value="R3H"/>
    <property type="match status" value="1"/>
</dbReference>
<gene>
    <name evidence="12" type="ORF">SO694_00111055</name>
</gene>
<feature type="region of interest" description="Disordered" evidence="10">
    <location>
        <begin position="785"/>
        <end position="829"/>
    </location>
</feature>
<evidence type="ECO:0000256" key="3">
    <source>
        <dbReference type="ARBA" id="ARBA00022723"/>
    </source>
</evidence>
<dbReference type="InterPro" id="IPR002562">
    <property type="entry name" value="3'-5'_exonuclease_dom"/>
</dbReference>
<evidence type="ECO:0000313" key="13">
    <source>
        <dbReference type="Proteomes" id="UP001363151"/>
    </source>
</evidence>
<dbReference type="InterPro" id="IPR001374">
    <property type="entry name" value="R3H_dom"/>
</dbReference>
<keyword evidence="4" id="KW-0378">Hydrolase</keyword>
<dbReference type="InterPro" id="IPR051132">
    <property type="entry name" value="3-5_Exonuclease_domain"/>
</dbReference>
<dbReference type="InterPro" id="IPR012337">
    <property type="entry name" value="RNaseH-like_sf"/>
</dbReference>
<keyword evidence="7" id="KW-0539">Nucleus</keyword>
<dbReference type="Proteomes" id="UP001363151">
    <property type="component" value="Unassembled WGS sequence"/>
</dbReference>
<keyword evidence="13" id="KW-1185">Reference proteome</keyword>
<dbReference type="Gene3D" id="3.30.1370.50">
    <property type="entry name" value="R3H-like domain"/>
    <property type="match status" value="1"/>
</dbReference>
<evidence type="ECO:0000256" key="2">
    <source>
        <dbReference type="ARBA" id="ARBA00022722"/>
    </source>
</evidence>
<keyword evidence="3" id="KW-0479">Metal-binding</keyword>
<name>A0ABR1FX80_AURAN</name>
<dbReference type="SMART" id="SM00393">
    <property type="entry name" value="R3H"/>
    <property type="match status" value="1"/>
</dbReference>
<dbReference type="PANTHER" id="PTHR13620:SF109">
    <property type="entry name" value="3'-5' EXONUCLEASE"/>
    <property type="match status" value="1"/>
</dbReference>
<feature type="compositionally biased region" description="Basic and acidic residues" evidence="10">
    <location>
        <begin position="40"/>
        <end position="63"/>
    </location>
</feature>
<feature type="region of interest" description="Disordered" evidence="10">
    <location>
        <begin position="756"/>
        <end position="775"/>
    </location>
</feature>
<dbReference type="SUPFAM" id="SSF82708">
    <property type="entry name" value="R3H domain"/>
    <property type="match status" value="1"/>
</dbReference>
<feature type="compositionally biased region" description="Acidic residues" evidence="10">
    <location>
        <begin position="155"/>
        <end position="170"/>
    </location>
</feature>
<accession>A0ABR1FX80</accession>
<feature type="region of interest" description="Disordered" evidence="10">
    <location>
        <begin position="40"/>
        <end position="82"/>
    </location>
</feature>
<organism evidence="12 13">
    <name type="scientific">Aureococcus anophagefferens</name>
    <name type="common">Harmful bloom alga</name>
    <dbReference type="NCBI Taxonomy" id="44056"/>
    <lineage>
        <taxon>Eukaryota</taxon>
        <taxon>Sar</taxon>
        <taxon>Stramenopiles</taxon>
        <taxon>Ochrophyta</taxon>
        <taxon>Pelagophyceae</taxon>
        <taxon>Pelagomonadales</taxon>
        <taxon>Pelagomonadaceae</taxon>
        <taxon>Aureococcus</taxon>
    </lineage>
</organism>
<feature type="region of interest" description="Disordered" evidence="10">
    <location>
        <begin position="148"/>
        <end position="170"/>
    </location>
</feature>
<feature type="compositionally biased region" description="Acidic residues" evidence="10">
    <location>
        <begin position="789"/>
        <end position="829"/>
    </location>
</feature>
<dbReference type="Gene3D" id="3.30.420.10">
    <property type="entry name" value="Ribonuclease H-like superfamily/Ribonuclease H"/>
    <property type="match status" value="1"/>
</dbReference>
<reference evidence="12 13" key="1">
    <citation type="submission" date="2024-03" db="EMBL/GenBank/DDBJ databases">
        <title>Aureococcus anophagefferens CCMP1851 and Kratosvirus quantuckense: Draft genome of a second virus-susceptible host strain in the model system.</title>
        <authorList>
            <person name="Chase E."/>
            <person name="Truchon A.R."/>
            <person name="Schepens W."/>
            <person name="Wilhelm S.W."/>
        </authorList>
    </citation>
    <scope>NUCLEOTIDE SEQUENCE [LARGE SCALE GENOMIC DNA]</scope>
    <source>
        <strain evidence="12 13">CCMP1851</strain>
    </source>
</reference>
<comment type="caution">
    <text evidence="12">The sequence shown here is derived from an EMBL/GenBank/DDBJ whole genome shotgun (WGS) entry which is preliminary data.</text>
</comment>
<evidence type="ECO:0000256" key="5">
    <source>
        <dbReference type="ARBA" id="ARBA00022839"/>
    </source>
</evidence>
<dbReference type="InterPro" id="IPR036397">
    <property type="entry name" value="RNaseH_sf"/>
</dbReference>
<dbReference type="SUPFAM" id="SSF53098">
    <property type="entry name" value="Ribonuclease H-like"/>
    <property type="match status" value="1"/>
</dbReference>
<keyword evidence="2" id="KW-0540">Nuclease</keyword>
<evidence type="ECO:0000256" key="4">
    <source>
        <dbReference type="ARBA" id="ARBA00022801"/>
    </source>
</evidence>
<dbReference type="CDD" id="cd02325">
    <property type="entry name" value="R3H"/>
    <property type="match status" value="1"/>
</dbReference>
<dbReference type="InterPro" id="IPR036867">
    <property type="entry name" value="R3H_dom_sf"/>
</dbReference>
<protein>
    <recommendedName>
        <fullName evidence="8">3'-5' exonuclease</fullName>
    </recommendedName>
    <alternativeName>
        <fullName evidence="9">Werner Syndrome-like exonuclease</fullName>
    </alternativeName>
</protein>
<evidence type="ECO:0000256" key="10">
    <source>
        <dbReference type="SAM" id="MobiDB-lite"/>
    </source>
</evidence>
<dbReference type="Pfam" id="PF01612">
    <property type="entry name" value="DNA_pol_A_exo1"/>
    <property type="match status" value="1"/>
</dbReference>
<evidence type="ECO:0000256" key="1">
    <source>
        <dbReference type="ARBA" id="ARBA00004123"/>
    </source>
</evidence>
<evidence type="ECO:0000256" key="6">
    <source>
        <dbReference type="ARBA" id="ARBA00022842"/>
    </source>
</evidence>
<evidence type="ECO:0000256" key="8">
    <source>
        <dbReference type="ARBA" id="ARBA00040531"/>
    </source>
</evidence>
<evidence type="ECO:0000256" key="7">
    <source>
        <dbReference type="ARBA" id="ARBA00023242"/>
    </source>
</evidence>
<feature type="domain" description="R3H" evidence="11">
    <location>
        <begin position="833"/>
        <end position="898"/>
    </location>
</feature>
<keyword evidence="6" id="KW-0460">Magnesium</keyword>
<evidence type="ECO:0000313" key="12">
    <source>
        <dbReference type="EMBL" id="KAK7240514.1"/>
    </source>
</evidence>
<evidence type="ECO:0000256" key="9">
    <source>
        <dbReference type="ARBA" id="ARBA00042761"/>
    </source>
</evidence>
<dbReference type="SMART" id="SM00474">
    <property type="entry name" value="35EXOc"/>
    <property type="match status" value="1"/>
</dbReference>
<comment type="subcellular location">
    <subcellularLocation>
        <location evidence="1">Nucleus</location>
    </subcellularLocation>
</comment>
<keyword evidence="5 12" id="KW-0269">Exonuclease</keyword>
<dbReference type="CDD" id="cd06141">
    <property type="entry name" value="WRN_exo"/>
    <property type="match status" value="1"/>
</dbReference>
<evidence type="ECO:0000259" key="11">
    <source>
        <dbReference type="PROSITE" id="PS51061"/>
    </source>
</evidence>
<feature type="compositionally biased region" description="Acidic residues" evidence="10">
    <location>
        <begin position="760"/>
        <end position="775"/>
    </location>
</feature>
<dbReference type="EMBL" id="JBBJCI010000211">
    <property type="protein sequence ID" value="KAK7240514.1"/>
    <property type="molecule type" value="Genomic_DNA"/>
</dbReference>
<proteinExistence type="predicted"/>